<evidence type="ECO:0000256" key="5">
    <source>
        <dbReference type="PROSITE-ProRule" id="PRU00283"/>
    </source>
</evidence>
<evidence type="ECO:0000256" key="2">
    <source>
        <dbReference type="ARBA" id="ARBA00022741"/>
    </source>
</evidence>
<feature type="domain" description="Kinesin motor" evidence="8">
    <location>
        <begin position="1"/>
        <end position="351"/>
    </location>
</feature>
<dbReference type="PROSITE" id="PS00411">
    <property type="entry name" value="KINESIN_MOTOR_1"/>
    <property type="match status" value="1"/>
</dbReference>
<dbReference type="InterPro" id="IPR027417">
    <property type="entry name" value="P-loop_NTPase"/>
</dbReference>
<dbReference type="STRING" id="33097.A0A150G468"/>
<comment type="similarity">
    <text evidence="5 6">Belongs to the TRAFAC class myosin-kinesin ATPase superfamily. Kinesin family.</text>
</comment>
<dbReference type="SUPFAM" id="SSF52540">
    <property type="entry name" value="P-loop containing nucleoside triphosphate hydrolases"/>
    <property type="match status" value="1"/>
</dbReference>
<evidence type="ECO:0000256" key="7">
    <source>
        <dbReference type="SAM" id="MobiDB-lite"/>
    </source>
</evidence>
<dbReference type="EMBL" id="LSYV01000065">
    <property type="protein sequence ID" value="KXZ44676.1"/>
    <property type="molecule type" value="Genomic_DNA"/>
</dbReference>
<evidence type="ECO:0000256" key="3">
    <source>
        <dbReference type="ARBA" id="ARBA00022840"/>
    </source>
</evidence>
<dbReference type="GO" id="GO:0007018">
    <property type="term" value="P:microtubule-based movement"/>
    <property type="evidence" value="ECO:0007669"/>
    <property type="project" value="InterPro"/>
</dbReference>
<feature type="binding site" evidence="5">
    <location>
        <begin position="92"/>
        <end position="99"/>
    </location>
    <ligand>
        <name>ATP</name>
        <dbReference type="ChEBI" id="CHEBI:30616"/>
    </ligand>
</feature>
<evidence type="ECO:0000256" key="1">
    <source>
        <dbReference type="ARBA" id="ARBA00022701"/>
    </source>
</evidence>
<reference evidence="10" key="1">
    <citation type="journal article" date="2016" name="Nat. Commun.">
        <title>The Gonium pectorale genome demonstrates co-option of cell cycle regulation during the evolution of multicellularity.</title>
        <authorList>
            <person name="Hanschen E.R."/>
            <person name="Marriage T.N."/>
            <person name="Ferris P.J."/>
            <person name="Hamaji T."/>
            <person name="Toyoda A."/>
            <person name="Fujiyama A."/>
            <person name="Neme R."/>
            <person name="Noguchi H."/>
            <person name="Minakuchi Y."/>
            <person name="Suzuki M."/>
            <person name="Kawai-Toyooka H."/>
            <person name="Smith D.R."/>
            <person name="Sparks H."/>
            <person name="Anderson J."/>
            <person name="Bakaric R."/>
            <person name="Luria V."/>
            <person name="Karger A."/>
            <person name="Kirschner M.W."/>
            <person name="Durand P.M."/>
            <person name="Michod R.E."/>
            <person name="Nozaki H."/>
            <person name="Olson B.J."/>
        </authorList>
    </citation>
    <scope>NUCLEOTIDE SEQUENCE [LARGE SCALE GENOMIC DNA]</scope>
    <source>
        <strain evidence="10">NIES-2863</strain>
    </source>
</reference>
<dbReference type="Pfam" id="PF00225">
    <property type="entry name" value="Kinesin"/>
    <property type="match status" value="2"/>
</dbReference>
<name>A0A150G468_GONPE</name>
<gene>
    <name evidence="9" type="ORF">GPECTOR_64g96</name>
</gene>
<dbReference type="PROSITE" id="PS50067">
    <property type="entry name" value="KINESIN_MOTOR_2"/>
    <property type="match status" value="1"/>
</dbReference>
<dbReference type="GO" id="GO:0008017">
    <property type="term" value="F:microtubule binding"/>
    <property type="evidence" value="ECO:0007669"/>
    <property type="project" value="InterPro"/>
</dbReference>
<keyword evidence="10" id="KW-1185">Reference proteome</keyword>
<evidence type="ECO:0000256" key="6">
    <source>
        <dbReference type="RuleBase" id="RU000394"/>
    </source>
</evidence>
<evidence type="ECO:0000259" key="8">
    <source>
        <dbReference type="PROSITE" id="PS50067"/>
    </source>
</evidence>
<feature type="compositionally biased region" description="Acidic residues" evidence="7">
    <location>
        <begin position="391"/>
        <end position="405"/>
    </location>
</feature>
<dbReference type="InterPro" id="IPR027640">
    <property type="entry name" value="Kinesin-like_fam"/>
</dbReference>
<accession>A0A150G468</accession>
<evidence type="ECO:0000313" key="9">
    <source>
        <dbReference type="EMBL" id="KXZ44676.1"/>
    </source>
</evidence>
<dbReference type="AlphaFoldDB" id="A0A150G468"/>
<dbReference type="GO" id="GO:0005874">
    <property type="term" value="C:microtubule"/>
    <property type="evidence" value="ECO:0007669"/>
    <property type="project" value="UniProtKB-KW"/>
</dbReference>
<dbReference type="PANTHER" id="PTHR24115:SF1008">
    <property type="entry name" value="KINESIN-LIKE PROTEIN SUBITO"/>
    <property type="match status" value="1"/>
</dbReference>
<feature type="region of interest" description="Disordered" evidence="7">
    <location>
        <begin position="370"/>
        <end position="421"/>
    </location>
</feature>
<keyword evidence="4 5" id="KW-0505">Motor protein</keyword>
<dbReference type="InterPro" id="IPR019821">
    <property type="entry name" value="Kinesin_motor_CS"/>
</dbReference>
<dbReference type="GO" id="GO:0016887">
    <property type="term" value="F:ATP hydrolysis activity"/>
    <property type="evidence" value="ECO:0007669"/>
    <property type="project" value="TreeGrafter"/>
</dbReference>
<dbReference type="SMART" id="SM00129">
    <property type="entry name" value="KISc"/>
    <property type="match status" value="1"/>
</dbReference>
<keyword evidence="2 5" id="KW-0547">Nucleotide-binding</keyword>
<dbReference type="GO" id="GO:0005634">
    <property type="term" value="C:nucleus"/>
    <property type="evidence" value="ECO:0007669"/>
    <property type="project" value="TreeGrafter"/>
</dbReference>
<keyword evidence="3 5" id="KW-0067">ATP-binding</keyword>
<evidence type="ECO:0000256" key="4">
    <source>
        <dbReference type="ARBA" id="ARBA00023175"/>
    </source>
</evidence>
<dbReference type="InterPro" id="IPR001752">
    <property type="entry name" value="Kinesin_motor_dom"/>
</dbReference>
<dbReference type="GO" id="GO:0003777">
    <property type="term" value="F:microtubule motor activity"/>
    <property type="evidence" value="ECO:0007669"/>
    <property type="project" value="InterPro"/>
</dbReference>
<sequence length="421" mass="44619">MDTVFARIRPLESSGYGHGATGAAGDSGPLLCATDTEIILSGRGGRDKCMAYSFDHVFQGSDQREFYEIAIEPLVEELVSLRAARGVFMAYGASGTGKSYTMQGTSADKGVIPRAIDRIYQVLAERKLGHQVQLSYYEVYENKVYDLLQSARQGKRQEKPLTIQQNAGACCIPGLLKVNSESSRSHAIFTVQLLEVQEGALMNRSATLSLVDLAGAERAGRTKLEGSKLRESAAINNSLSVLSRCLEALRYNQSLGQRAAGAGAGPSAASGAASKPPGAATAGAVARLGAARPAGAAPRIIPYRDSSLTSLFKGVLSGQGNLVLSVHLSQDPEEHDTNRHTLRFGANASRLQLTVAPPTVEQPQQRQAAALLGPKPGRGDRQPVAPLPEPIPEEEEEGEEEEEATGDAQQRRGGRAGRCGG</sequence>
<feature type="region of interest" description="Disordered" evidence="7">
    <location>
        <begin position="260"/>
        <end position="279"/>
    </location>
</feature>
<dbReference type="OrthoDB" id="547712at2759"/>
<protein>
    <recommendedName>
        <fullName evidence="6">Kinesin-like protein</fullName>
    </recommendedName>
</protein>
<dbReference type="InterPro" id="IPR036961">
    <property type="entry name" value="Kinesin_motor_dom_sf"/>
</dbReference>
<keyword evidence="1 6" id="KW-0493">Microtubule</keyword>
<evidence type="ECO:0000313" key="10">
    <source>
        <dbReference type="Proteomes" id="UP000075714"/>
    </source>
</evidence>
<dbReference type="Gene3D" id="3.40.850.10">
    <property type="entry name" value="Kinesin motor domain"/>
    <property type="match status" value="2"/>
</dbReference>
<comment type="caution">
    <text evidence="9">The sequence shown here is derived from an EMBL/GenBank/DDBJ whole genome shotgun (WGS) entry which is preliminary data.</text>
</comment>
<dbReference type="Proteomes" id="UP000075714">
    <property type="component" value="Unassembled WGS sequence"/>
</dbReference>
<dbReference type="PRINTS" id="PR00380">
    <property type="entry name" value="KINESINHEAVY"/>
</dbReference>
<dbReference type="PANTHER" id="PTHR24115">
    <property type="entry name" value="KINESIN-RELATED"/>
    <property type="match status" value="1"/>
</dbReference>
<organism evidence="9 10">
    <name type="scientific">Gonium pectorale</name>
    <name type="common">Green alga</name>
    <dbReference type="NCBI Taxonomy" id="33097"/>
    <lineage>
        <taxon>Eukaryota</taxon>
        <taxon>Viridiplantae</taxon>
        <taxon>Chlorophyta</taxon>
        <taxon>core chlorophytes</taxon>
        <taxon>Chlorophyceae</taxon>
        <taxon>CS clade</taxon>
        <taxon>Chlamydomonadales</taxon>
        <taxon>Volvocaceae</taxon>
        <taxon>Gonium</taxon>
    </lineage>
</organism>
<proteinExistence type="inferred from homology"/>
<dbReference type="GO" id="GO:0005524">
    <property type="term" value="F:ATP binding"/>
    <property type="evidence" value="ECO:0007669"/>
    <property type="project" value="UniProtKB-UniRule"/>
</dbReference>
<dbReference type="GO" id="GO:0005871">
    <property type="term" value="C:kinesin complex"/>
    <property type="evidence" value="ECO:0007669"/>
    <property type="project" value="TreeGrafter"/>
</dbReference>